<accession>A0AAJ0HB69</accession>
<proteinExistence type="predicted"/>
<gene>
    <name evidence="2" type="ORF">B0T25DRAFT_278133</name>
</gene>
<dbReference type="EMBL" id="JAUIQD010000006">
    <property type="protein sequence ID" value="KAK3346386.1"/>
    <property type="molecule type" value="Genomic_DNA"/>
</dbReference>
<evidence type="ECO:0000256" key="1">
    <source>
        <dbReference type="SAM" id="MobiDB-lite"/>
    </source>
</evidence>
<dbReference type="AlphaFoldDB" id="A0AAJ0HB69"/>
<reference evidence="2" key="1">
    <citation type="journal article" date="2023" name="Mol. Phylogenet. Evol.">
        <title>Genome-scale phylogeny and comparative genomics of the fungal order Sordariales.</title>
        <authorList>
            <person name="Hensen N."/>
            <person name="Bonometti L."/>
            <person name="Westerberg I."/>
            <person name="Brannstrom I.O."/>
            <person name="Guillou S."/>
            <person name="Cros-Aarteil S."/>
            <person name="Calhoun S."/>
            <person name="Haridas S."/>
            <person name="Kuo A."/>
            <person name="Mondo S."/>
            <person name="Pangilinan J."/>
            <person name="Riley R."/>
            <person name="LaButti K."/>
            <person name="Andreopoulos B."/>
            <person name="Lipzen A."/>
            <person name="Chen C."/>
            <person name="Yan M."/>
            <person name="Daum C."/>
            <person name="Ng V."/>
            <person name="Clum A."/>
            <person name="Steindorff A."/>
            <person name="Ohm R.A."/>
            <person name="Martin F."/>
            <person name="Silar P."/>
            <person name="Natvig D.O."/>
            <person name="Lalanne C."/>
            <person name="Gautier V."/>
            <person name="Ament-Velasquez S.L."/>
            <person name="Kruys A."/>
            <person name="Hutchinson M.I."/>
            <person name="Powell A.J."/>
            <person name="Barry K."/>
            <person name="Miller A.N."/>
            <person name="Grigoriev I.V."/>
            <person name="Debuchy R."/>
            <person name="Gladieux P."/>
            <person name="Hiltunen Thoren M."/>
            <person name="Johannesson H."/>
        </authorList>
    </citation>
    <scope>NUCLEOTIDE SEQUENCE</scope>
    <source>
        <strain evidence="2">CBS 955.72</strain>
    </source>
</reference>
<name>A0AAJ0HB69_9PEZI</name>
<evidence type="ECO:0000313" key="2">
    <source>
        <dbReference type="EMBL" id="KAK3346386.1"/>
    </source>
</evidence>
<comment type="caution">
    <text evidence="2">The sequence shown here is derived from an EMBL/GenBank/DDBJ whole genome shotgun (WGS) entry which is preliminary data.</text>
</comment>
<evidence type="ECO:0000313" key="3">
    <source>
        <dbReference type="Proteomes" id="UP001275084"/>
    </source>
</evidence>
<organism evidence="2 3">
    <name type="scientific">Lasiosphaeria hispida</name>
    <dbReference type="NCBI Taxonomy" id="260671"/>
    <lineage>
        <taxon>Eukaryota</taxon>
        <taxon>Fungi</taxon>
        <taxon>Dikarya</taxon>
        <taxon>Ascomycota</taxon>
        <taxon>Pezizomycotina</taxon>
        <taxon>Sordariomycetes</taxon>
        <taxon>Sordariomycetidae</taxon>
        <taxon>Sordariales</taxon>
        <taxon>Lasiosphaeriaceae</taxon>
        <taxon>Lasiosphaeria</taxon>
    </lineage>
</organism>
<sequence length="168" mass="18829">MCMDDGQHTSNEERMNGERVDGEHMGLCYESDVPAESGKRTLQANTRPPNAVSKGVRAVNLINSRKRDDHARAKKCKSGPFSHDGLSAEQQIAIQREADGSGNDSVEAWYRLWDILFRGTPRPDSPHLSESEFVERLRFAIQSLCDQGSVEQLLEKYTAERRGPLADL</sequence>
<keyword evidence="3" id="KW-1185">Reference proteome</keyword>
<protein>
    <submittedName>
        <fullName evidence="2">Uncharacterized protein</fullName>
    </submittedName>
</protein>
<reference evidence="2" key="2">
    <citation type="submission" date="2023-06" db="EMBL/GenBank/DDBJ databases">
        <authorList>
            <consortium name="Lawrence Berkeley National Laboratory"/>
            <person name="Haridas S."/>
            <person name="Hensen N."/>
            <person name="Bonometti L."/>
            <person name="Westerberg I."/>
            <person name="Brannstrom I.O."/>
            <person name="Guillou S."/>
            <person name="Cros-Aarteil S."/>
            <person name="Calhoun S."/>
            <person name="Kuo A."/>
            <person name="Mondo S."/>
            <person name="Pangilinan J."/>
            <person name="Riley R."/>
            <person name="Labutti K."/>
            <person name="Andreopoulos B."/>
            <person name="Lipzen A."/>
            <person name="Chen C."/>
            <person name="Yanf M."/>
            <person name="Daum C."/>
            <person name="Ng V."/>
            <person name="Clum A."/>
            <person name="Steindorff A."/>
            <person name="Ohm R."/>
            <person name="Martin F."/>
            <person name="Silar P."/>
            <person name="Natvig D."/>
            <person name="Lalanne C."/>
            <person name="Gautier V."/>
            <person name="Ament-Velasquez S.L."/>
            <person name="Kruys A."/>
            <person name="Hutchinson M.I."/>
            <person name="Powell A.J."/>
            <person name="Barry K."/>
            <person name="Miller A.N."/>
            <person name="Grigoriev I.V."/>
            <person name="Debuchy R."/>
            <person name="Gladieux P."/>
            <person name="Thoren M.H."/>
            <person name="Johannesson H."/>
        </authorList>
    </citation>
    <scope>NUCLEOTIDE SEQUENCE</scope>
    <source>
        <strain evidence="2">CBS 955.72</strain>
    </source>
</reference>
<dbReference type="Proteomes" id="UP001275084">
    <property type="component" value="Unassembled WGS sequence"/>
</dbReference>
<feature type="region of interest" description="Disordered" evidence="1">
    <location>
        <begin position="64"/>
        <end position="88"/>
    </location>
</feature>